<dbReference type="InterPro" id="IPR050384">
    <property type="entry name" value="Endophilin_SH3RF"/>
</dbReference>
<feature type="region of interest" description="Disordered" evidence="7">
    <location>
        <begin position="292"/>
        <end position="464"/>
    </location>
</feature>
<sequence>MTELYRAHHSYEAQREDELSFTEGEEVRITNSDDAEWWEVEKMDGGSKGWVPSNFFTKADTAPNSEQGKNTTGSSTVLASVLEDYEAENHEELSLWKGGIVSVDDQSDDEWWHGDLNGKQGLFPKRNVKVIESKNEEETASEGESEQAAASKPKNAFRLAAYGVKQGGIGAVMAGGFPLLKKTGKRPESVTEQQPPPLTNRQSMGRPPSTTKPDVALPQPPTNKPVTPMSTPSSVPEEAGDVVAQSKKAIVINSYSATGDDEISLIAGEYVSIVDKTVDEGWWKGTNEREETGLFPTNFVKEIDEEPPLRPRRARPPTVKTTDSPPSEPLASPSLARPPPVPGSRPQSLISNRQSVGQDTFPTVGSPQSPIKPALPSVPSPRRPVSTPDTSRSPTKPRPVSMGMRSPDLPPPSPQHDRSSFMHPSRPSRPVPVPRMDSSETKVDTLAKPPLQRSPSKMEPIQRTPSEIEVLLAAPLPPSRAGRASMPPLARPPVPTVSPNGDGPVRGLGIKPRSMGTHQDHEQQAVTPTARKPSPSVDDGVNDKIHQLIEHAVSGIRAEFMEALEQERSEVLRLRAELEDLRKRLDG</sequence>
<feature type="region of interest" description="Disordered" evidence="7">
    <location>
        <begin position="183"/>
        <end position="242"/>
    </location>
</feature>
<evidence type="ECO:0000256" key="3">
    <source>
        <dbReference type="ARBA" id="ARBA00023054"/>
    </source>
</evidence>
<organism evidence="9 10">
    <name type="scientific">Umbelopsis vinacea</name>
    <dbReference type="NCBI Taxonomy" id="44442"/>
    <lineage>
        <taxon>Eukaryota</taxon>
        <taxon>Fungi</taxon>
        <taxon>Fungi incertae sedis</taxon>
        <taxon>Mucoromycota</taxon>
        <taxon>Mucoromycotina</taxon>
        <taxon>Umbelopsidomycetes</taxon>
        <taxon>Umbelopsidales</taxon>
        <taxon>Umbelopsidaceae</taxon>
        <taxon>Umbelopsis</taxon>
    </lineage>
</organism>
<dbReference type="PANTHER" id="PTHR14167">
    <property type="entry name" value="SH3 DOMAIN-CONTAINING"/>
    <property type="match status" value="1"/>
</dbReference>
<dbReference type="InterPro" id="IPR001452">
    <property type="entry name" value="SH3_domain"/>
</dbReference>
<dbReference type="Pfam" id="PF07653">
    <property type="entry name" value="SH3_2"/>
    <property type="match status" value="1"/>
</dbReference>
<keyword evidence="10" id="KW-1185">Reference proteome</keyword>
<evidence type="ECO:0000256" key="4">
    <source>
        <dbReference type="ARBA" id="ARBA00023136"/>
    </source>
</evidence>
<keyword evidence="3 6" id="KW-0175">Coiled coil</keyword>
<proteinExistence type="predicted"/>
<comment type="subcellular location">
    <subcellularLocation>
        <location evidence="1">Membrane</location>
        <topology evidence="1">Peripheral membrane protein</topology>
    </subcellularLocation>
</comment>
<evidence type="ECO:0000256" key="2">
    <source>
        <dbReference type="ARBA" id="ARBA00022443"/>
    </source>
</evidence>
<protein>
    <recommendedName>
        <fullName evidence="8">SH3 domain-containing protein</fullName>
    </recommendedName>
</protein>
<dbReference type="OrthoDB" id="5340910at2759"/>
<dbReference type="AlphaFoldDB" id="A0A8H7UBB0"/>
<feature type="compositionally biased region" description="Polar residues" evidence="7">
    <location>
        <begin position="62"/>
        <end position="74"/>
    </location>
</feature>
<feature type="domain" description="SH3" evidence="8">
    <location>
        <begin position="244"/>
        <end position="305"/>
    </location>
</feature>
<feature type="coiled-coil region" evidence="6">
    <location>
        <begin position="557"/>
        <end position="584"/>
    </location>
</feature>
<feature type="compositionally biased region" description="Polar residues" evidence="7">
    <location>
        <begin position="345"/>
        <end position="369"/>
    </location>
</feature>
<reference evidence="9" key="1">
    <citation type="submission" date="2020-12" db="EMBL/GenBank/DDBJ databases">
        <title>Metabolic potential, ecology and presence of endohyphal bacteria is reflected in genomic diversity of Mucoromycotina.</title>
        <authorList>
            <person name="Muszewska A."/>
            <person name="Okrasinska A."/>
            <person name="Steczkiewicz K."/>
            <person name="Drgas O."/>
            <person name="Orlowska M."/>
            <person name="Perlinska-Lenart U."/>
            <person name="Aleksandrzak-Piekarczyk T."/>
            <person name="Szatraj K."/>
            <person name="Zielenkiewicz U."/>
            <person name="Pilsyk S."/>
            <person name="Malc E."/>
            <person name="Mieczkowski P."/>
            <person name="Kruszewska J.S."/>
            <person name="Biernat P."/>
            <person name="Pawlowska J."/>
        </authorList>
    </citation>
    <scope>NUCLEOTIDE SEQUENCE</scope>
    <source>
        <strain evidence="9">WA0000051536</strain>
    </source>
</reference>
<dbReference type="Gene3D" id="2.30.30.40">
    <property type="entry name" value="SH3 Domains"/>
    <property type="match status" value="3"/>
</dbReference>
<comment type="caution">
    <text evidence="9">The sequence shown here is derived from an EMBL/GenBank/DDBJ whole genome shotgun (WGS) entry which is preliminary data.</text>
</comment>
<feature type="compositionally biased region" description="Low complexity" evidence="7">
    <location>
        <begin position="225"/>
        <end position="236"/>
    </location>
</feature>
<dbReference type="Pfam" id="PF00018">
    <property type="entry name" value="SH3_1"/>
    <property type="match status" value="1"/>
</dbReference>
<dbReference type="PANTHER" id="PTHR14167:SF81">
    <property type="entry name" value="ENDOPHILIN-A"/>
    <property type="match status" value="1"/>
</dbReference>
<gene>
    <name evidence="9" type="ORF">INT44_007248</name>
</gene>
<evidence type="ECO:0000256" key="5">
    <source>
        <dbReference type="PROSITE-ProRule" id="PRU00192"/>
    </source>
</evidence>
<feature type="domain" description="SH3" evidence="8">
    <location>
        <begin position="1"/>
        <end position="61"/>
    </location>
</feature>
<feature type="region of interest" description="Disordered" evidence="7">
    <location>
        <begin position="49"/>
        <end position="74"/>
    </location>
</feature>
<accession>A0A8H7UBB0</accession>
<dbReference type="Proteomes" id="UP000612746">
    <property type="component" value="Unassembled WGS sequence"/>
</dbReference>
<feature type="domain" description="SH3" evidence="8">
    <location>
        <begin position="74"/>
        <end position="133"/>
    </location>
</feature>
<evidence type="ECO:0000313" key="9">
    <source>
        <dbReference type="EMBL" id="KAG2176585.1"/>
    </source>
</evidence>
<evidence type="ECO:0000256" key="1">
    <source>
        <dbReference type="ARBA" id="ARBA00004170"/>
    </source>
</evidence>
<evidence type="ECO:0000256" key="7">
    <source>
        <dbReference type="SAM" id="MobiDB-lite"/>
    </source>
</evidence>
<dbReference type="CDD" id="cd00174">
    <property type="entry name" value="SH3"/>
    <property type="match status" value="1"/>
</dbReference>
<evidence type="ECO:0000256" key="6">
    <source>
        <dbReference type="SAM" id="Coils"/>
    </source>
</evidence>
<feature type="compositionally biased region" description="Polar residues" evidence="7">
    <location>
        <begin position="199"/>
        <end position="212"/>
    </location>
</feature>
<dbReference type="EMBL" id="JAEPRA010000013">
    <property type="protein sequence ID" value="KAG2176585.1"/>
    <property type="molecule type" value="Genomic_DNA"/>
</dbReference>
<evidence type="ECO:0000313" key="10">
    <source>
        <dbReference type="Proteomes" id="UP000612746"/>
    </source>
</evidence>
<keyword evidence="4" id="KW-0472">Membrane</keyword>
<dbReference type="SUPFAM" id="SSF50044">
    <property type="entry name" value="SH3-domain"/>
    <property type="match status" value="3"/>
</dbReference>
<feature type="region of interest" description="Disordered" evidence="7">
    <location>
        <begin position="479"/>
        <end position="542"/>
    </location>
</feature>
<dbReference type="PROSITE" id="PS50002">
    <property type="entry name" value="SH3"/>
    <property type="match status" value="3"/>
</dbReference>
<dbReference type="SMART" id="SM00326">
    <property type="entry name" value="SH3"/>
    <property type="match status" value="3"/>
</dbReference>
<dbReference type="Pfam" id="PF14604">
    <property type="entry name" value="SH3_9"/>
    <property type="match status" value="1"/>
</dbReference>
<feature type="compositionally biased region" description="Low complexity" evidence="7">
    <location>
        <begin position="383"/>
        <end position="394"/>
    </location>
</feature>
<dbReference type="PRINTS" id="PR00452">
    <property type="entry name" value="SH3DOMAIN"/>
</dbReference>
<dbReference type="InterPro" id="IPR036028">
    <property type="entry name" value="SH3-like_dom_sf"/>
</dbReference>
<name>A0A8H7UBB0_9FUNG</name>
<keyword evidence="2 5" id="KW-0728">SH3 domain</keyword>
<evidence type="ECO:0000259" key="8">
    <source>
        <dbReference type="PROSITE" id="PS50002"/>
    </source>
</evidence>